<comment type="caution">
    <text evidence="1">The sequence shown here is derived from an EMBL/GenBank/DDBJ whole genome shotgun (WGS) entry which is preliminary data.</text>
</comment>
<dbReference type="EMBL" id="JBHSQW010000023">
    <property type="protein sequence ID" value="MFC5994485.1"/>
    <property type="molecule type" value="Genomic_DNA"/>
</dbReference>
<keyword evidence="2" id="KW-1185">Reference proteome</keyword>
<evidence type="ECO:0000313" key="2">
    <source>
        <dbReference type="Proteomes" id="UP001596302"/>
    </source>
</evidence>
<accession>A0ABW1J243</accession>
<reference evidence="2" key="1">
    <citation type="journal article" date="2019" name="Int. J. Syst. Evol. Microbiol.">
        <title>The Global Catalogue of Microorganisms (GCM) 10K type strain sequencing project: providing services to taxonomists for standard genome sequencing and annotation.</title>
        <authorList>
            <consortium name="The Broad Institute Genomics Platform"/>
            <consortium name="The Broad Institute Genome Sequencing Center for Infectious Disease"/>
            <person name="Wu L."/>
            <person name="Ma J."/>
        </authorList>
    </citation>
    <scope>NUCLEOTIDE SEQUENCE [LARGE SCALE GENOMIC DNA]</scope>
    <source>
        <strain evidence="2">CCM 8391</strain>
    </source>
</reference>
<dbReference type="RefSeq" id="WP_379584516.1">
    <property type="nucleotide sequence ID" value="NZ_JBHSQW010000023.1"/>
</dbReference>
<dbReference type="Proteomes" id="UP001596302">
    <property type="component" value="Unassembled WGS sequence"/>
</dbReference>
<organism evidence="1 2">
    <name type="scientific">Pseudonocardia hispaniensis</name>
    <dbReference type="NCBI Taxonomy" id="904933"/>
    <lineage>
        <taxon>Bacteria</taxon>
        <taxon>Bacillati</taxon>
        <taxon>Actinomycetota</taxon>
        <taxon>Actinomycetes</taxon>
        <taxon>Pseudonocardiales</taxon>
        <taxon>Pseudonocardiaceae</taxon>
        <taxon>Pseudonocardia</taxon>
    </lineage>
</organism>
<name>A0ABW1J243_9PSEU</name>
<gene>
    <name evidence="1" type="ORF">ACFQE5_09710</name>
</gene>
<protein>
    <submittedName>
        <fullName evidence="1">Uncharacterized protein</fullName>
    </submittedName>
</protein>
<sequence>MSITVNVALSQLELEPDEFIVDPWVREHATLVDEQRGRITAAAHLVRYDDGTSVGRDLRDAGELRWLLQWPDASYWPDTHLAGGPTSIGCSMGSASRAVGVNRCSSPTSQTFPAMPGTI</sequence>
<evidence type="ECO:0000313" key="1">
    <source>
        <dbReference type="EMBL" id="MFC5994485.1"/>
    </source>
</evidence>
<proteinExistence type="predicted"/>